<dbReference type="Gene3D" id="1.10.1330.10">
    <property type="entry name" value="Dockerin domain"/>
    <property type="match status" value="2"/>
</dbReference>
<dbReference type="InterPro" id="IPR018247">
    <property type="entry name" value="EF_Hand_1_Ca_BS"/>
</dbReference>
<keyword evidence="4" id="KW-1185">Reference proteome</keyword>
<dbReference type="RefSeq" id="WP_145445693.1">
    <property type="nucleotide sequence ID" value="NZ_CP036280.1"/>
</dbReference>
<reference evidence="3 4" key="1">
    <citation type="submission" date="2019-02" db="EMBL/GenBank/DDBJ databases">
        <title>Deep-cultivation of Planctomycetes and their phenomic and genomic characterization uncovers novel biology.</title>
        <authorList>
            <person name="Wiegand S."/>
            <person name="Jogler M."/>
            <person name="Boedeker C."/>
            <person name="Pinto D."/>
            <person name="Vollmers J."/>
            <person name="Rivas-Marin E."/>
            <person name="Kohn T."/>
            <person name="Peeters S.H."/>
            <person name="Heuer A."/>
            <person name="Rast P."/>
            <person name="Oberbeckmann S."/>
            <person name="Bunk B."/>
            <person name="Jeske O."/>
            <person name="Meyerdierks A."/>
            <person name="Storesund J.E."/>
            <person name="Kallscheuer N."/>
            <person name="Luecker S."/>
            <person name="Lage O.M."/>
            <person name="Pohl T."/>
            <person name="Merkel B.J."/>
            <person name="Hornburger P."/>
            <person name="Mueller R.-W."/>
            <person name="Bruemmer F."/>
            <person name="Labrenz M."/>
            <person name="Spormann A.M."/>
            <person name="Op den Camp H."/>
            <person name="Overmann J."/>
            <person name="Amann R."/>
            <person name="Jetten M.S.M."/>
            <person name="Mascher T."/>
            <person name="Medema M.H."/>
            <person name="Devos D.P."/>
            <person name="Kaster A.-K."/>
            <person name="Ovreas L."/>
            <person name="Rohde M."/>
            <person name="Galperin M.Y."/>
            <person name="Jogler C."/>
        </authorList>
    </citation>
    <scope>NUCLEOTIDE SEQUENCE [LARGE SCALE GENOMIC DNA]</scope>
    <source>
        <strain evidence="3 4">Pan265</strain>
    </source>
</reference>
<dbReference type="Proteomes" id="UP000320386">
    <property type="component" value="Chromosome"/>
</dbReference>
<evidence type="ECO:0000259" key="2">
    <source>
        <dbReference type="PROSITE" id="PS51766"/>
    </source>
</evidence>
<evidence type="ECO:0000313" key="4">
    <source>
        <dbReference type="Proteomes" id="UP000320386"/>
    </source>
</evidence>
<organism evidence="3 4">
    <name type="scientific">Mucisphaera calidilacus</name>
    <dbReference type="NCBI Taxonomy" id="2527982"/>
    <lineage>
        <taxon>Bacteria</taxon>
        <taxon>Pseudomonadati</taxon>
        <taxon>Planctomycetota</taxon>
        <taxon>Phycisphaerae</taxon>
        <taxon>Phycisphaerales</taxon>
        <taxon>Phycisphaeraceae</taxon>
        <taxon>Mucisphaera</taxon>
    </lineage>
</organism>
<dbReference type="OrthoDB" id="7783360at2"/>
<evidence type="ECO:0000313" key="3">
    <source>
        <dbReference type="EMBL" id="QDU71552.1"/>
    </source>
</evidence>
<dbReference type="InterPro" id="IPR036439">
    <property type="entry name" value="Dockerin_dom_sf"/>
</dbReference>
<name>A0A518BX45_9BACT</name>
<keyword evidence="1" id="KW-0732">Signal</keyword>
<dbReference type="InterPro" id="IPR016134">
    <property type="entry name" value="Dockerin_dom"/>
</dbReference>
<proteinExistence type="predicted"/>
<gene>
    <name evidence="3" type="ORF">Pan265_14020</name>
</gene>
<feature type="chain" id="PRO_5021838166" description="Dockerin domain-containing protein" evidence="1">
    <location>
        <begin position="23"/>
        <end position="346"/>
    </location>
</feature>
<dbReference type="PROSITE" id="PS00018">
    <property type="entry name" value="EF_HAND_1"/>
    <property type="match status" value="1"/>
</dbReference>
<dbReference type="GO" id="GO:0000272">
    <property type="term" value="P:polysaccharide catabolic process"/>
    <property type="evidence" value="ECO:0007669"/>
    <property type="project" value="InterPro"/>
</dbReference>
<evidence type="ECO:0000256" key="1">
    <source>
        <dbReference type="SAM" id="SignalP"/>
    </source>
</evidence>
<dbReference type="PROSITE" id="PS51766">
    <property type="entry name" value="DOCKERIN"/>
    <property type="match status" value="1"/>
</dbReference>
<dbReference type="EMBL" id="CP036280">
    <property type="protein sequence ID" value="QDU71552.1"/>
    <property type="molecule type" value="Genomic_DNA"/>
</dbReference>
<dbReference type="KEGG" id="mcad:Pan265_14020"/>
<feature type="domain" description="Dockerin" evidence="2">
    <location>
        <begin position="234"/>
        <end position="299"/>
    </location>
</feature>
<sequence length="346" mass="36099" precursor="true">MSTLTRILTTIILLASARSGHAQITIHGPDSVTEIGTIELLENTTGQTFEIYAQTSVTRVQGVNLNIQIGDGGPEAGGTDAPSITGVDILTGTIFESNNTGLGSASGILVPQVAFYSTTTLSSNVLADGLLATLVIDTNGFFADDGPFPLILSQTINNPTNFGPIVPTIIDGWIELTPLSGLPGDLNQDDEVDASDIDLLVAGIRAGSPDPAFDLDDSGVVDSDDLSFMITEVLGTIPGDANLDGEVNLLDLSLLATYFQQTAGWAGANFNLDLTVDLLDLSVLASHFLRAAPLATSPPDADTELGLTIETRTNEYAASVPEPGGALLMLLLSATHQRQLRPKATI</sequence>
<dbReference type="AlphaFoldDB" id="A0A518BX45"/>
<accession>A0A518BX45</accession>
<protein>
    <recommendedName>
        <fullName evidence="2">Dockerin domain-containing protein</fullName>
    </recommendedName>
</protein>
<dbReference type="SUPFAM" id="SSF63446">
    <property type="entry name" value="Type I dockerin domain"/>
    <property type="match status" value="2"/>
</dbReference>
<feature type="signal peptide" evidence="1">
    <location>
        <begin position="1"/>
        <end position="22"/>
    </location>
</feature>